<organism evidence="5 6">
    <name type="scientific">Caenorhabditis angaria</name>
    <dbReference type="NCBI Taxonomy" id="860376"/>
    <lineage>
        <taxon>Eukaryota</taxon>
        <taxon>Metazoa</taxon>
        <taxon>Ecdysozoa</taxon>
        <taxon>Nematoda</taxon>
        <taxon>Chromadorea</taxon>
        <taxon>Rhabditida</taxon>
        <taxon>Rhabditina</taxon>
        <taxon>Rhabditomorpha</taxon>
        <taxon>Rhabditoidea</taxon>
        <taxon>Rhabditidae</taxon>
        <taxon>Peloderinae</taxon>
        <taxon>Caenorhabditis</taxon>
    </lineage>
</organism>
<feature type="domain" description="Alpha-N-acetylglucosaminidase tim-barrel" evidence="3">
    <location>
        <begin position="131"/>
        <end position="466"/>
    </location>
</feature>
<dbReference type="Proteomes" id="UP001152747">
    <property type="component" value="Unassembled WGS sequence"/>
</dbReference>
<dbReference type="Gene3D" id="1.20.120.670">
    <property type="entry name" value="N-acetyl-b-d-glucoasminidase"/>
    <property type="match status" value="1"/>
</dbReference>
<evidence type="ECO:0000256" key="1">
    <source>
        <dbReference type="ARBA" id="ARBA00022801"/>
    </source>
</evidence>
<feature type="chain" id="PRO_5040240438" description="Alpha-N-acetylglucosaminidase" evidence="2">
    <location>
        <begin position="18"/>
        <end position="705"/>
    </location>
</feature>
<protein>
    <recommendedName>
        <fullName evidence="7">Alpha-N-acetylglucosaminidase</fullName>
    </recommendedName>
</protein>
<dbReference type="Gene3D" id="3.30.379.10">
    <property type="entry name" value="Chitobiase/beta-hexosaminidase domain 2-like"/>
    <property type="match status" value="1"/>
</dbReference>
<keyword evidence="1" id="KW-0378">Hydrolase</keyword>
<accession>A0A9P1MYS0</accession>
<dbReference type="AlphaFoldDB" id="A0A9P1MYS0"/>
<evidence type="ECO:0000259" key="4">
    <source>
        <dbReference type="Pfam" id="PF12972"/>
    </source>
</evidence>
<feature type="signal peptide" evidence="2">
    <location>
        <begin position="1"/>
        <end position="17"/>
    </location>
</feature>
<dbReference type="InterPro" id="IPR024732">
    <property type="entry name" value="NAGLU_C"/>
</dbReference>
<keyword evidence="2" id="KW-0732">Signal</keyword>
<evidence type="ECO:0000259" key="3">
    <source>
        <dbReference type="Pfam" id="PF05089"/>
    </source>
</evidence>
<sequence length="705" mass="82508">MVFLILLLISIVVNLESIKVPIPNYDVESVNGVLRRRIPSWMIEQFDVIQVLSSDDNKNQLPENGEAKIRFDESSRRSVYATTPVDALFAINSYLRSECYTQISWSNSSFGNECKLQKPMSTKNFKSKKIRYFGNMCTFSYSFVWWKWEEWEEFIDWLALNGFNSVLMPIGQELIWRDVFMSFGVSRKQLDDYFTSQAYLAWHRMGNLKSYGVAISDDQMEKDFELAKRITSRFVELGIVPILPTFAGFVPDSMAKLFPDSKFNRMPCWNNFTSEYSCLLTVSPSDQLFGKIANRFLKEQKMRFGDISHIYSADPFNEITPKSSKFDAKYLKQMAQSIGGSCRKFDKNCIWLLQSWQFSYDKWPNWAIKTFLSAVPIGQLIILDLYAEIEPSWSSTNSFYGHYFVWCLLHNFGGTREIRGNLKQIDKGYQLGIMKNSKNMIGGGLTMEAIDQNYIIYQFMIDRMWTDNIISINNWLKIYSESRYSTKSELAHKLWSLLAQTFYDEPIRTHRFSVFLYHRPGFEKRIQYWFSVEKVFPLLKAIIGQLQNMIGRNALFVEDSYDILRSILQYEVGNEAILTLGEAYLLDDRDQVANSCDSLMAMFDKIDELANRDLVSWTSAAKRLAGSSEERGLFTISSRDLLTTWGEQGENLDYAHREWRGLISEYYSKRWEYFCEWILENDSFNKTEFDSKIFKYVEKPFLLSF</sequence>
<dbReference type="PANTHER" id="PTHR12872:SF1">
    <property type="entry name" value="ALPHA-N-ACETYLGLUCOSAMINIDASE"/>
    <property type="match status" value="1"/>
</dbReference>
<dbReference type="OrthoDB" id="64736at2759"/>
<feature type="domain" description="Alpha-N-acetylglucosaminidase C-terminal" evidence="4">
    <location>
        <begin position="475"/>
        <end position="701"/>
    </location>
</feature>
<comment type="caution">
    <text evidence="5">The sequence shown here is derived from an EMBL/GenBank/DDBJ whole genome shotgun (WGS) entry which is preliminary data.</text>
</comment>
<dbReference type="InterPro" id="IPR017853">
    <property type="entry name" value="GH"/>
</dbReference>
<dbReference type="InterPro" id="IPR024733">
    <property type="entry name" value="NAGLU_tim-barrel"/>
</dbReference>
<evidence type="ECO:0000313" key="5">
    <source>
        <dbReference type="EMBL" id="CAI5441685.1"/>
    </source>
</evidence>
<evidence type="ECO:0000313" key="6">
    <source>
        <dbReference type="Proteomes" id="UP001152747"/>
    </source>
</evidence>
<evidence type="ECO:0008006" key="7">
    <source>
        <dbReference type="Google" id="ProtNLM"/>
    </source>
</evidence>
<dbReference type="SUPFAM" id="SSF51445">
    <property type="entry name" value="(Trans)glycosidases"/>
    <property type="match status" value="1"/>
</dbReference>
<dbReference type="GO" id="GO:0016787">
    <property type="term" value="F:hydrolase activity"/>
    <property type="evidence" value="ECO:0007669"/>
    <property type="project" value="UniProtKB-KW"/>
</dbReference>
<dbReference type="InterPro" id="IPR007781">
    <property type="entry name" value="NAGLU"/>
</dbReference>
<gene>
    <name evidence="5" type="ORF">CAMP_LOCUS4322</name>
</gene>
<dbReference type="Pfam" id="PF05089">
    <property type="entry name" value="NAGLU"/>
    <property type="match status" value="1"/>
</dbReference>
<evidence type="ECO:0000256" key="2">
    <source>
        <dbReference type="SAM" id="SignalP"/>
    </source>
</evidence>
<dbReference type="PANTHER" id="PTHR12872">
    <property type="entry name" value="ALPHA-N-ACETYLGLUCOSAMINIDASE"/>
    <property type="match status" value="1"/>
</dbReference>
<reference evidence="5" key="1">
    <citation type="submission" date="2022-11" db="EMBL/GenBank/DDBJ databases">
        <authorList>
            <person name="Kikuchi T."/>
        </authorList>
    </citation>
    <scope>NUCLEOTIDE SEQUENCE</scope>
    <source>
        <strain evidence="5">PS1010</strain>
    </source>
</reference>
<dbReference type="Pfam" id="PF12972">
    <property type="entry name" value="NAGLU_C"/>
    <property type="match status" value="1"/>
</dbReference>
<dbReference type="Gene3D" id="3.20.20.80">
    <property type="entry name" value="Glycosidases"/>
    <property type="match status" value="1"/>
</dbReference>
<name>A0A9P1MYS0_9PELO</name>
<proteinExistence type="predicted"/>
<dbReference type="EMBL" id="CANHGI010000002">
    <property type="protein sequence ID" value="CAI5441685.1"/>
    <property type="molecule type" value="Genomic_DNA"/>
</dbReference>
<dbReference type="InterPro" id="IPR029018">
    <property type="entry name" value="Hex-like_dom2"/>
</dbReference>
<keyword evidence="6" id="KW-1185">Reference proteome</keyword>